<accession>A0A545SVV9</accession>
<evidence type="ECO:0000259" key="6">
    <source>
        <dbReference type="Pfam" id="PF04893"/>
    </source>
</evidence>
<gene>
    <name evidence="7" type="ORF">FIL88_05940</name>
</gene>
<feature type="transmembrane region" description="Helical" evidence="5">
    <location>
        <begin position="129"/>
        <end position="150"/>
    </location>
</feature>
<dbReference type="AlphaFoldDB" id="A0A545SVV9"/>
<evidence type="ECO:0000256" key="1">
    <source>
        <dbReference type="ARBA" id="ARBA00004141"/>
    </source>
</evidence>
<sequence>MQFTPGYLFGMALQTVPEPRKVARDLFALGLSREFLWTALLLMVVLSTCLIIIGSLLPSVGTEPVSPALISPITLGVLNGILTFGMAAALYFVGRLMGGQGNLENAIATVVWAQFMLLGIQALTVVLLLFAPLMAAMLTFASAFISFWVLSHFTAENHGFRSAGLVFASILIFIVLSAFPLSLFLMILGVEPPPLPVQ</sequence>
<dbReference type="RefSeq" id="WP_142852860.1">
    <property type="nucleotide sequence ID" value="NZ_FXWW01000001.1"/>
</dbReference>
<feature type="transmembrane region" description="Helical" evidence="5">
    <location>
        <begin position="105"/>
        <end position="123"/>
    </location>
</feature>
<keyword evidence="4 5" id="KW-0472">Membrane</keyword>
<feature type="transmembrane region" description="Helical" evidence="5">
    <location>
        <begin position="35"/>
        <end position="57"/>
    </location>
</feature>
<protein>
    <submittedName>
        <fullName evidence="7">YIP1 family protein</fullName>
    </submittedName>
</protein>
<evidence type="ECO:0000256" key="5">
    <source>
        <dbReference type="SAM" id="Phobius"/>
    </source>
</evidence>
<dbReference type="OrthoDB" id="7688451at2"/>
<name>A0A545SVV9_9RHOB</name>
<evidence type="ECO:0000313" key="8">
    <source>
        <dbReference type="Proteomes" id="UP000315816"/>
    </source>
</evidence>
<comment type="subcellular location">
    <subcellularLocation>
        <location evidence="1">Membrane</location>
        <topology evidence="1">Multi-pass membrane protein</topology>
    </subcellularLocation>
</comment>
<evidence type="ECO:0000256" key="2">
    <source>
        <dbReference type="ARBA" id="ARBA00022692"/>
    </source>
</evidence>
<keyword evidence="3 5" id="KW-1133">Transmembrane helix</keyword>
<dbReference type="Pfam" id="PF04893">
    <property type="entry name" value="Yip1"/>
    <property type="match status" value="1"/>
</dbReference>
<evidence type="ECO:0000256" key="4">
    <source>
        <dbReference type="ARBA" id="ARBA00023136"/>
    </source>
</evidence>
<evidence type="ECO:0000256" key="3">
    <source>
        <dbReference type="ARBA" id="ARBA00022989"/>
    </source>
</evidence>
<keyword evidence="8" id="KW-1185">Reference proteome</keyword>
<proteinExistence type="predicted"/>
<dbReference type="EMBL" id="VICH01000004">
    <property type="protein sequence ID" value="TQV69108.1"/>
    <property type="molecule type" value="Genomic_DNA"/>
</dbReference>
<evidence type="ECO:0000313" key="7">
    <source>
        <dbReference type="EMBL" id="TQV69108.1"/>
    </source>
</evidence>
<dbReference type="Proteomes" id="UP000315816">
    <property type="component" value="Unassembled WGS sequence"/>
</dbReference>
<feature type="domain" description="Yip1" evidence="6">
    <location>
        <begin position="14"/>
        <end position="179"/>
    </location>
</feature>
<feature type="transmembrane region" description="Helical" evidence="5">
    <location>
        <begin position="69"/>
        <end position="93"/>
    </location>
</feature>
<keyword evidence="2 5" id="KW-0812">Transmembrane</keyword>
<feature type="transmembrane region" description="Helical" evidence="5">
    <location>
        <begin position="162"/>
        <end position="188"/>
    </location>
</feature>
<dbReference type="InterPro" id="IPR006977">
    <property type="entry name" value="Yip1_dom"/>
</dbReference>
<comment type="caution">
    <text evidence="7">The sequence shown here is derived from an EMBL/GenBank/DDBJ whole genome shotgun (WGS) entry which is preliminary data.</text>
</comment>
<reference evidence="7 8" key="1">
    <citation type="submission" date="2019-06" db="EMBL/GenBank/DDBJ databases">
        <title>A novel species of marine bacteria.</title>
        <authorList>
            <person name="Wang Y."/>
        </authorList>
    </citation>
    <scope>NUCLEOTIDE SEQUENCE [LARGE SCALE GENOMIC DNA]</scope>
    <source>
        <strain evidence="7 8">MA1-10</strain>
    </source>
</reference>
<organism evidence="7 8">
    <name type="scientific">Aliiroseovarius halocynthiae</name>
    <dbReference type="NCBI Taxonomy" id="985055"/>
    <lineage>
        <taxon>Bacteria</taxon>
        <taxon>Pseudomonadati</taxon>
        <taxon>Pseudomonadota</taxon>
        <taxon>Alphaproteobacteria</taxon>
        <taxon>Rhodobacterales</taxon>
        <taxon>Paracoccaceae</taxon>
        <taxon>Aliiroseovarius</taxon>
    </lineage>
</organism>
<dbReference type="GO" id="GO:0016020">
    <property type="term" value="C:membrane"/>
    <property type="evidence" value="ECO:0007669"/>
    <property type="project" value="UniProtKB-SubCell"/>
</dbReference>